<proteinExistence type="predicted"/>
<name>A0A1F5KC26_9BACT</name>
<reference evidence="1 2" key="1">
    <citation type="journal article" date="2016" name="Nat. Commun.">
        <title>Thousands of microbial genomes shed light on interconnected biogeochemical processes in an aquifer system.</title>
        <authorList>
            <person name="Anantharaman K."/>
            <person name="Brown C.T."/>
            <person name="Hug L.A."/>
            <person name="Sharon I."/>
            <person name="Castelle C.J."/>
            <person name="Probst A.J."/>
            <person name="Thomas B.C."/>
            <person name="Singh A."/>
            <person name="Wilkins M.J."/>
            <person name="Karaoz U."/>
            <person name="Brodie E.L."/>
            <person name="Williams K.H."/>
            <person name="Hubbard S.S."/>
            <person name="Banfield J.F."/>
        </authorList>
    </citation>
    <scope>NUCLEOTIDE SEQUENCE [LARGE SCALE GENOMIC DNA]</scope>
</reference>
<accession>A0A1F5KC26</accession>
<dbReference type="EMBL" id="MFDE01000020">
    <property type="protein sequence ID" value="OGE38439.1"/>
    <property type="molecule type" value="Genomic_DNA"/>
</dbReference>
<dbReference type="AlphaFoldDB" id="A0A1F5KC26"/>
<organism evidence="1 2">
    <name type="scientific">Candidatus Daviesbacteria bacterium RIFCSPHIGHO2_12_FULL_37_11</name>
    <dbReference type="NCBI Taxonomy" id="1797777"/>
    <lineage>
        <taxon>Bacteria</taxon>
        <taxon>Candidatus Daviesiibacteriota</taxon>
    </lineage>
</organism>
<dbReference type="Proteomes" id="UP000176527">
    <property type="component" value="Unassembled WGS sequence"/>
</dbReference>
<comment type="caution">
    <text evidence="1">The sequence shown here is derived from an EMBL/GenBank/DDBJ whole genome shotgun (WGS) entry which is preliminary data.</text>
</comment>
<sequence>MIETPLVCDIGNYIKRFDEIRSRAGFDRAKIALQEIIKADSYGTIVEKVISETDKKGLVFSREIIAKVQQTSIEHSYIEVINENGQYLMTCPENVELKVDIMENISPFRRGLDRKSMGMVKELFLKKNEENEDEIKEGEMIIWGSPIAESWEEKSVKYGCSEYGYLYAGRVIVEEGIKKLLVHDIRNDLPSTAYEYFYKGLEAEIYELNPDNNRPLLDKVMTQVLRLRNSLSDEEILKGLCKSKKEITGDETVFNLQIETLVKLQDLKLREQIRDEVAGNAARWITDQIAIGRDGDWIQAQVKNVYIEKTRNLLQGREKGGCQALLLVGDRTYENNPFGPDLVHYRVVEGKACGGWGGGSSIENSISKLLQSVGIEVGVNAGNETCSTCKIRSAVKGGCGYCEPCGEKV</sequence>
<protein>
    <submittedName>
        <fullName evidence="1">Uncharacterized protein</fullName>
    </submittedName>
</protein>
<gene>
    <name evidence="1" type="ORF">A3F00_00435</name>
</gene>
<evidence type="ECO:0000313" key="1">
    <source>
        <dbReference type="EMBL" id="OGE38439.1"/>
    </source>
</evidence>
<evidence type="ECO:0000313" key="2">
    <source>
        <dbReference type="Proteomes" id="UP000176527"/>
    </source>
</evidence>